<reference evidence="5 6" key="1">
    <citation type="journal article" date="1992" name="Lakartidningen">
        <title>[Penicillin V and not amoxicillin is the first choice preparation in acute otitis].</title>
        <authorList>
            <person name="Kamme C."/>
            <person name="Lundgren K."/>
            <person name="Prellner K."/>
        </authorList>
    </citation>
    <scope>NUCLEOTIDE SEQUENCE [LARGE SCALE GENOMIC DNA]</scope>
    <source>
        <strain evidence="4 5">PC3053II</strain>
        <strain evidence="3 7">PC3997IV</strain>
        <strain evidence="2 6">PC5099IV</strain>
    </source>
</reference>
<evidence type="ECO:0000313" key="5">
    <source>
        <dbReference type="Proteomes" id="UP000322327"/>
    </source>
</evidence>
<keyword evidence="1" id="KW-1133">Transmembrane helix</keyword>
<dbReference type="SUPFAM" id="SSF53448">
    <property type="entry name" value="Nucleotide-diphospho-sugar transferases"/>
    <property type="match status" value="1"/>
</dbReference>
<sequence length="121" mass="14197">MVKPIDFGIRLISAPSFLCFWLLRVPFFKSFQLSFFILLKVFLFLSLPFFLTQAFGYRIYMVAMERYINDFNYKKRLGKKIVTDDAEIYSAYAGKVGIVECSSNNIKITNKEDLNFFLNLL</sequence>
<feature type="transmembrane region" description="Helical" evidence="1">
    <location>
        <begin position="7"/>
        <end position="27"/>
    </location>
</feature>
<protein>
    <submittedName>
        <fullName evidence="4">Uncharacterized protein</fullName>
    </submittedName>
</protein>
<evidence type="ECO:0000313" key="7">
    <source>
        <dbReference type="Proteomes" id="UP000325002"/>
    </source>
</evidence>
<dbReference type="AlphaFoldDB" id="A0A5C8G1F8"/>
<keyword evidence="1" id="KW-0472">Membrane</keyword>
<dbReference type="Proteomes" id="UP000322659">
    <property type="component" value="Unassembled WGS sequence"/>
</dbReference>
<keyword evidence="6" id="KW-1185">Reference proteome</keyword>
<accession>A0A5C8G1F8</accession>
<comment type="caution">
    <text evidence="4">The sequence shown here is derived from an EMBL/GenBank/DDBJ whole genome shotgun (WGS) entry which is preliminary data.</text>
</comment>
<dbReference type="Proteomes" id="UP000322327">
    <property type="component" value="Unassembled WGS sequence"/>
</dbReference>
<dbReference type="Gene3D" id="3.90.550.10">
    <property type="entry name" value="Spore Coat Polysaccharide Biosynthesis Protein SpsA, Chain A"/>
    <property type="match status" value="1"/>
</dbReference>
<dbReference type="Proteomes" id="UP000325002">
    <property type="component" value="Unassembled WGS sequence"/>
</dbReference>
<gene>
    <name evidence="2" type="ORF">EPJ71_07405</name>
    <name evidence="4" type="ORF">EPJ76_05235</name>
    <name evidence="3" type="ORF">EPJ81_08805</name>
</gene>
<reference evidence="4" key="2">
    <citation type="submission" date="2019-01" db="EMBL/GenBank/DDBJ databases">
        <authorList>
            <person name="Thorell K."/>
        </authorList>
    </citation>
    <scope>NUCLEOTIDE SEQUENCE</scope>
    <source>
        <strain evidence="4">PC3053II</strain>
        <strain evidence="3">PC3997IV</strain>
        <strain evidence="2">PC5099IV</strain>
    </source>
</reference>
<evidence type="ECO:0000256" key="1">
    <source>
        <dbReference type="SAM" id="Phobius"/>
    </source>
</evidence>
<evidence type="ECO:0000313" key="3">
    <source>
        <dbReference type="EMBL" id="TXJ36441.1"/>
    </source>
</evidence>
<dbReference type="EMBL" id="SAYI01000016">
    <property type="protein sequence ID" value="TXJ55882.1"/>
    <property type="molecule type" value="Genomic_DNA"/>
</dbReference>
<dbReference type="EMBL" id="SAXZ01000012">
    <property type="protein sequence ID" value="TXJ31931.1"/>
    <property type="molecule type" value="Genomic_DNA"/>
</dbReference>
<organism evidence="4 5">
    <name type="scientific">Brachyspira aalborgi</name>
    <dbReference type="NCBI Taxonomy" id="29522"/>
    <lineage>
        <taxon>Bacteria</taxon>
        <taxon>Pseudomonadati</taxon>
        <taxon>Spirochaetota</taxon>
        <taxon>Spirochaetia</taxon>
        <taxon>Brachyspirales</taxon>
        <taxon>Brachyspiraceae</taxon>
        <taxon>Brachyspira</taxon>
    </lineage>
</organism>
<evidence type="ECO:0000313" key="4">
    <source>
        <dbReference type="EMBL" id="TXJ55882.1"/>
    </source>
</evidence>
<feature type="transmembrane region" description="Helical" evidence="1">
    <location>
        <begin position="33"/>
        <end position="57"/>
    </location>
</feature>
<name>A0A5C8G1F8_9SPIR</name>
<keyword evidence="1" id="KW-0812">Transmembrane</keyword>
<evidence type="ECO:0000313" key="6">
    <source>
        <dbReference type="Proteomes" id="UP000322659"/>
    </source>
</evidence>
<proteinExistence type="predicted"/>
<dbReference type="InterPro" id="IPR029044">
    <property type="entry name" value="Nucleotide-diphossugar_trans"/>
</dbReference>
<dbReference type="EMBL" id="SAYD01000021">
    <property type="protein sequence ID" value="TXJ36441.1"/>
    <property type="molecule type" value="Genomic_DNA"/>
</dbReference>
<evidence type="ECO:0000313" key="2">
    <source>
        <dbReference type="EMBL" id="TXJ31931.1"/>
    </source>
</evidence>